<keyword evidence="1" id="KW-0805">Transcription regulation</keyword>
<dbReference type="InterPro" id="IPR002491">
    <property type="entry name" value="ABC_transptr_periplasmic_BD"/>
</dbReference>
<dbReference type="PANTHER" id="PTHR43280">
    <property type="entry name" value="ARAC-FAMILY TRANSCRIPTIONAL REGULATOR"/>
    <property type="match status" value="1"/>
</dbReference>
<dbReference type="Proteomes" id="UP001519887">
    <property type="component" value="Unassembled WGS sequence"/>
</dbReference>
<dbReference type="SUPFAM" id="SSF46689">
    <property type="entry name" value="Homeodomain-like"/>
    <property type="match status" value="2"/>
</dbReference>
<dbReference type="InterPro" id="IPR018062">
    <property type="entry name" value="HTH_AraC-typ_CS"/>
</dbReference>
<evidence type="ECO:0000313" key="6">
    <source>
        <dbReference type="EMBL" id="MBW7455416.1"/>
    </source>
</evidence>
<dbReference type="Pfam" id="PF12833">
    <property type="entry name" value="HTH_18"/>
    <property type="match status" value="1"/>
</dbReference>
<accession>A0ABS7C3X9</accession>
<dbReference type="PRINTS" id="PR00032">
    <property type="entry name" value="HTHARAC"/>
</dbReference>
<sequence length="385" mass="43733">MNDKPGSASFHPRSLPVVKEAKVKIERTIMYMQDHLGENISREQLAAHVGLNPEHYSRMFRKYTGSSPVDYMTELRMEQAKKMLLRSTMSIREIARQVGYGDPYYFSRRFKKMAGIAPSDYMKSPQRRIVTLDYYGHCRALGIEPVGADVRDVSGYFPDWTARTQHVGRADEPFFETAQIAALKPDMILTSRKEFLEQLSDLAPTVVVGMNQDPIHEQFVLIAGCLGKEKEALDWVSAYEEQAALLREKVAAAVCGGTVAVLRVRDGLLQMYGVMNMGYPLYRSLQLKPPAKIQWQMECNAYFHSSVIELEELRFYSADHVFVVLQPDAGAKRMWDKVRSSPAWNAFPAARSGHIYHLDVRCWLAFDPVSIQMQMNEAAALLLGH</sequence>
<evidence type="ECO:0000256" key="2">
    <source>
        <dbReference type="ARBA" id="ARBA00023125"/>
    </source>
</evidence>
<dbReference type="PROSITE" id="PS01124">
    <property type="entry name" value="HTH_ARAC_FAMILY_2"/>
    <property type="match status" value="1"/>
</dbReference>
<protein>
    <submittedName>
        <fullName evidence="6">Helix-turn-helix domain-containing protein</fullName>
    </submittedName>
</protein>
<organism evidence="6 7">
    <name type="scientific">Paenibacillus sepulcri</name>
    <dbReference type="NCBI Taxonomy" id="359917"/>
    <lineage>
        <taxon>Bacteria</taxon>
        <taxon>Bacillati</taxon>
        <taxon>Bacillota</taxon>
        <taxon>Bacilli</taxon>
        <taxon>Bacillales</taxon>
        <taxon>Paenibacillaceae</taxon>
        <taxon>Paenibacillus</taxon>
    </lineage>
</organism>
<evidence type="ECO:0000313" key="7">
    <source>
        <dbReference type="Proteomes" id="UP001519887"/>
    </source>
</evidence>
<gene>
    <name evidence="6" type="ORF">K0U00_15425</name>
</gene>
<dbReference type="SUPFAM" id="SSF53807">
    <property type="entry name" value="Helical backbone' metal receptor"/>
    <property type="match status" value="1"/>
</dbReference>
<keyword evidence="3" id="KW-0804">Transcription</keyword>
<feature type="domain" description="HTH araC/xylS-type" evidence="4">
    <location>
        <begin position="26"/>
        <end position="124"/>
    </location>
</feature>
<dbReference type="InterPro" id="IPR009057">
    <property type="entry name" value="Homeodomain-like_sf"/>
</dbReference>
<feature type="domain" description="Fe/B12 periplasmic-binding" evidence="5">
    <location>
        <begin position="128"/>
        <end position="385"/>
    </location>
</feature>
<keyword evidence="2" id="KW-0238">DNA-binding</keyword>
<dbReference type="EMBL" id="JAHZIK010000360">
    <property type="protein sequence ID" value="MBW7455416.1"/>
    <property type="molecule type" value="Genomic_DNA"/>
</dbReference>
<evidence type="ECO:0000256" key="1">
    <source>
        <dbReference type="ARBA" id="ARBA00023015"/>
    </source>
</evidence>
<evidence type="ECO:0000259" key="4">
    <source>
        <dbReference type="PROSITE" id="PS01124"/>
    </source>
</evidence>
<proteinExistence type="predicted"/>
<dbReference type="Gene3D" id="3.40.50.1980">
    <property type="entry name" value="Nitrogenase molybdenum iron protein domain"/>
    <property type="match status" value="2"/>
</dbReference>
<dbReference type="InterPro" id="IPR018060">
    <property type="entry name" value="HTH_AraC"/>
</dbReference>
<comment type="caution">
    <text evidence="6">The sequence shown here is derived from an EMBL/GenBank/DDBJ whole genome shotgun (WGS) entry which is preliminary data.</text>
</comment>
<dbReference type="Gene3D" id="1.10.10.60">
    <property type="entry name" value="Homeodomain-like"/>
    <property type="match status" value="2"/>
</dbReference>
<dbReference type="PROSITE" id="PS00041">
    <property type="entry name" value="HTH_ARAC_FAMILY_1"/>
    <property type="match status" value="1"/>
</dbReference>
<dbReference type="RefSeq" id="WP_210045021.1">
    <property type="nucleotide sequence ID" value="NZ_JBHLVU010000019.1"/>
</dbReference>
<evidence type="ECO:0000259" key="5">
    <source>
        <dbReference type="PROSITE" id="PS50983"/>
    </source>
</evidence>
<dbReference type="PANTHER" id="PTHR43280:SF30">
    <property type="entry name" value="MMSAB OPERON REGULATORY PROTEIN"/>
    <property type="match status" value="1"/>
</dbReference>
<keyword evidence="7" id="KW-1185">Reference proteome</keyword>
<name>A0ABS7C3X9_9BACL</name>
<dbReference type="InterPro" id="IPR020449">
    <property type="entry name" value="Tscrpt_reg_AraC-type_HTH"/>
</dbReference>
<dbReference type="Pfam" id="PF01497">
    <property type="entry name" value="Peripla_BP_2"/>
    <property type="match status" value="1"/>
</dbReference>
<evidence type="ECO:0000256" key="3">
    <source>
        <dbReference type="ARBA" id="ARBA00023163"/>
    </source>
</evidence>
<dbReference type="SMART" id="SM00342">
    <property type="entry name" value="HTH_ARAC"/>
    <property type="match status" value="1"/>
</dbReference>
<dbReference type="PROSITE" id="PS50983">
    <property type="entry name" value="FE_B12_PBP"/>
    <property type="match status" value="1"/>
</dbReference>
<reference evidence="6 7" key="1">
    <citation type="submission" date="2021-07" db="EMBL/GenBank/DDBJ databases">
        <title>Paenibacillus radiodurans sp. nov., isolated from the southeastern edge of Tengger Desert.</title>
        <authorList>
            <person name="Zhang G."/>
        </authorList>
    </citation>
    <scope>NUCLEOTIDE SEQUENCE [LARGE SCALE GENOMIC DNA]</scope>
    <source>
        <strain evidence="6 7">CCM 7311</strain>
    </source>
</reference>